<name>A0A445HSV0_GLYSO</name>
<dbReference type="InterPro" id="IPR023213">
    <property type="entry name" value="CAT-like_dom_sf"/>
</dbReference>
<dbReference type="InterPro" id="IPR051504">
    <property type="entry name" value="Plant_metabolite_acyltrans"/>
</dbReference>
<protein>
    <submittedName>
        <fullName evidence="3">Coumaroyl-CoA:anthocyanidin 3-O-glucoside-6''-O-coumaroyltransferase 2</fullName>
    </submittedName>
</protein>
<accession>A0A445HSV0</accession>
<keyword evidence="1 3" id="KW-0808">Transferase</keyword>
<sequence>MVVLREHKLVGKIQVVPAVRTITTLPLTFLDLPLAGPIYVRRQFFYQFPHSTLHFSETTLPSLKTSLSKTLQHFFPLAGNLICPPPPHKPFIRCTDDDSVTLTIIESQADFKNLSSNHPKSLKDLDHLVPKLTCTYTHDDTFIFPLVALQATVFPNHGLCIAITYCHVMDDNCCSHFMKSWSSICRSGGVDLTLVEKSTPCFDREVLKDPKGLEAIFLRDYFEERSSWKVGKTSEISNENTEDYVKATIVFGREDIEGLRRWVLNQWKKSEEFNTPQYMSKFVVACAFVWASLDKTRCINDEEENVKEKYFGFTADCRDRLGYPIPETYFGNCLTLCYAMLKRNDLKGENGFVNAAKVIERAVADMKIEPLKDVEHWRESFMKMYVLESTLMVTGSPKFTVYETDFGFGRPTKVEMVHLFKCISLAESGDEEGGLEVGLVCRSTENDDEEDVKEEFFRFAADCRDRLEHSAPETYFGNCLTLCYATLKRKNLEGESGLVNVVKVIEFKDVCVGKWSRSLNVVKVIEFKDVCVGKWSRSLNVVKVIERAVTDMKRSPKFTVYETDFGFGRPTKVEMIHSFKGMSLAESEDKEGGLEIGLVCTSTEFEYLRINGLANSLTASSSAHTHTPAGIAGYKCDVKSHIE</sequence>
<keyword evidence="2" id="KW-0012">Acyltransferase</keyword>
<reference evidence="3 4" key="1">
    <citation type="submission" date="2018-09" db="EMBL/GenBank/DDBJ databases">
        <title>A high-quality reference genome of wild soybean provides a powerful tool to mine soybean genomes.</title>
        <authorList>
            <person name="Xie M."/>
            <person name="Chung C.Y.L."/>
            <person name="Li M.-W."/>
            <person name="Wong F.-L."/>
            <person name="Chan T.-F."/>
            <person name="Lam H.-M."/>
        </authorList>
    </citation>
    <scope>NUCLEOTIDE SEQUENCE [LARGE SCALE GENOMIC DNA]</scope>
    <source>
        <strain evidence="4">cv. W05</strain>
        <tissue evidence="3">Hypocotyl of etiolated seedlings</tissue>
    </source>
</reference>
<dbReference type="GO" id="GO:0016747">
    <property type="term" value="F:acyltransferase activity, transferring groups other than amino-acyl groups"/>
    <property type="evidence" value="ECO:0007669"/>
    <property type="project" value="UniProtKB-ARBA"/>
</dbReference>
<dbReference type="AlphaFoldDB" id="A0A445HSV0"/>
<evidence type="ECO:0000313" key="3">
    <source>
        <dbReference type="EMBL" id="RZB76768.1"/>
    </source>
</evidence>
<dbReference type="EMBL" id="QZWG01000012">
    <property type="protein sequence ID" value="RZB76768.1"/>
    <property type="molecule type" value="Genomic_DNA"/>
</dbReference>
<evidence type="ECO:0000256" key="1">
    <source>
        <dbReference type="ARBA" id="ARBA00022679"/>
    </source>
</evidence>
<gene>
    <name evidence="3" type="ORF">D0Y65_034947</name>
</gene>
<dbReference type="Pfam" id="PF02458">
    <property type="entry name" value="Transferase"/>
    <property type="match status" value="2"/>
</dbReference>
<organism evidence="3 4">
    <name type="scientific">Glycine soja</name>
    <name type="common">Wild soybean</name>
    <dbReference type="NCBI Taxonomy" id="3848"/>
    <lineage>
        <taxon>Eukaryota</taxon>
        <taxon>Viridiplantae</taxon>
        <taxon>Streptophyta</taxon>
        <taxon>Embryophyta</taxon>
        <taxon>Tracheophyta</taxon>
        <taxon>Spermatophyta</taxon>
        <taxon>Magnoliopsida</taxon>
        <taxon>eudicotyledons</taxon>
        <taxon>Gunneridae</taxon>
        <taxon>Pentapetalae</taxon>
        <taxon>rosids</taxon>
        <taxon>fabids</taxon>
        <taxon>Fabales</taxon>
        <taxon>Fabaceae</taxon>
        <taxon>Papilionoideae</taxon>
        <taxon>50 kb inversion clade</taxon>
        <taxon>NPAAA clade</taxon>
        <taxon>indigoferoid/millettioid clade</taxon>
        <taxon>Phaseoleae</taxon>
        <taxon>Glycine</taxon>
        <taxon>Glycine subgen. Soja</taxon>
    </lineage>
</organism>
<keyword evidence="4" id="KW-1185">Reference proteome</keyword>
<dbReference type="PANTHER" id="PTHR31625">
    <property type="match status" value="1"/>
</dbReference>
<dbReference type="Gene3D" id="3.30.559.10">
    <property type="entry name" value="Chloramphenicol acetyltransferase-like domain"/>
    <property type="match status" value="3"/>
</dbReference>
<evidence type="ECO:0000256" key="2">
    <source>
        <dbReference type="ARBA" id="ARBA00023315"/>
    </source>
</evidence>
<dbReference type="Proteomes" id="UP000289340">
    <property type="component" value="Chromosome 12"/>
</dbReference>
<evidence type="ECO:0000313" key="4">
    <source>
        <dbReference type="Proteomes" id="UP000289340"/>
    </source>
</evidence>
<comment type="caution">
    <text evidence="3">The sequence shown here is derived from an EMBL/GenBank/DDBJ whole genome shotgun (WGS) entry which is preliminary data.</text>
</comment>
<proteinExistence type="predicted"/>